<feature type="signal peptide" evidence="2">
    <location>
        <begin position="1"/>
        <end position="21"/>
    </location>
</feature>
<dbReference type="EMBL" id="JBFRYB010000001">
    <property type="protein sequence ID" value="MEX1666031.1"/>
    <property type="molecule type" value="Genomic_DNA"/>
</dbReference>
<reference evidence="3 4" key="1">
    <citation type="journal article" date="2011" name="Int. J. Syst. Evol. Microbiol.">
        <title>Zhongshania antarctica gen. nov., sp. nov. and Zhongshania guokunii sp. nov., gammaproteobacteria respectively isolated from coastal attached (fast) ice and surface seawater of the Antarctic.</title>
        <authorList>
            <person name="Li H.J."/>
            <person name="Zhang X.Y."/>
            <person name="Chen C.X."/>
            <person name="Zhang Y.J."/>
            <person name="Gao Z.M."/>
            <person name="Yu Y."/>
            <person name="Chen X.L."/>
            <person name="Chen B."/>
            <person name="Zhang Y.Z."/>
        </authorList>
    </citation>
    <scope>NUCLEOTIDE SEQUENCE [LARGE SCALE GENOMIC DNA]</scope>
    <source>
        <strain evidence="3 4">R06B22</strain>
    </source>
</reference>
<evidence type="ECO:0000256" key="1">
    <source>
        <dbReference type="SAM" id="MobiDB-lite"/>
    </source>
</evidence>
<protein>
    <submittedName>
        <fullName evidence="3">Uncharacterized protein</fullName>
    </submittedName>
</protein>
<feature type="compositionally biased region" description="Polar residues" evidence="1">
    <location>
        <begin position="55"/>
        <end position="66"/>
    </location>
</feature>
<evidence type="ECO:0000313" key="3">
    <source>
        <dbReference type="EMBL" id="MEX1666031.1"/>
    </source>
</evidence>
<sequence>MNIKRIAFASLLCTMSLHVVAGQSAPPGLQGNMPGVTSGVKVEPKSTTKSTSKSNPIPITTHDNPSVTVVLSEPGELPEVSLETKREAGTTSSPPPDTVTTTVTVRDVGGNVVDTYQSFARGNDGHAEVEATQEVMLLYRKKYADSTWD</sequence>
<evidence type="ECO:0000313" key="4">
    <source>
        <dbReference type="Proteomes" id="UP001557484"/>
    </source>
</evidence>
<feature type="compositionally biased region" description="Low complexity" evidence="1">
    <location>
        <begin position="45"/>
        <end position="54"/>
    </location>
</feature>
<feature type="region of interest" description="Disordered" evidence="1">
    <location>
        <begin position="30"/>
        <end position="66"/>
    </location>
</feature>
<accession>A0ABV3TWN6</accession>
<proteinExistence type="predicted"/>
<feature type="region of interest" description="Disordered" evidence="1">
    <location>
        <begin position="78"/>
        <end position="102"/>
    </location>
</feature>
<keyword evidence="4" id="KW-1185">Reference proteome</keyword>
<feature type="chain" id="PRO_5045532787" evidence="2">
    <location>
        <begin position="22"/>
        <end position="149"/>
    </location>
</feature>
<dbReference type="Proteomes" id="UP001557484">
    <property type="component" value="Unassembled WGS sequence"/>
</dbReference>
<dbReference type="RefSeq" id="WP_368376118.1">
    <property type="nucleotide sequence ID" value="NZ_JBFRYB010000001.1"/>
</dbReference>
<keyword evidence="2" id="KW-0732">Signal</keyword>
<gene>
    <name evidence="3" type="ORF">AB4875_11080</name>
</gene>
<name>A0ABV3TWN6_9GAMM</name>
<comment type="caution">
    <text evidence="3">The sequence shown here is derived from an EMBL/GenBank/DDBJ whole genome shotgun (WGS) entry which is preliminary data.</text>
</comment>
<organism evidence="3 4">
    <name type="scientific">Zhongshania arctica</name>
    <dbReference type="NCBI Taxonomy" id="3238302"/>
    <lineage>
        <taxon>Bacteria</taxon>
        <taxon>Pseudomonadati</taxon>
        <taxon>Pseudomonadota</taxon>
        <taxon>Gammaproteobacteria</taxon>
        <taxon>Cellvibrionales</taxon>
        <taxon>Spongiibacteraceae</taxon>
        <taxon>Zhongshania</taxon>
    </lineage>
</organism>
<evidence type="ECO:0000256" key="2">
    <source>
        <dbReference type="SAM" id="SignalP"/>
    </source>
</evidence>